<dbReference type="GO" id="GO:0051453">
    <property type="term" value="P:regulation of intracellular pH"/>
    <property type="evidence" value="ECO:0007669"/>
    <property type="project" value="TreeGrafter"/>
</dbReference>
<keyword evidence="5 11" id="KW-1133">Transmembrane helix</keyword>
<feature type="domain" description="Cyclic nucleotide-binding" evidence="13">
    <location>
        <begin position="812"/>
        <end position="908"/>
    </location>
</feature>
<dbReference type="Pfam" id="PF00999">
    <property type="entry name" value="Na_H_Exchanger"/>
    <property type="match status" value="1"/>
</dbReference>
<feature type="transmembrane region" description="Helical" evidence="11">
    <location>
        <begin position="71"/>
        <end position="93"/>
    </location>
</feature>
<reference evidence="14 15" key="1">
    <citation type="journal article" date="2017" name="PLoS Biol.">
        <title>The sea cucumber genome provides insights into morphological evolution and visceral regeneration.</title>
        <authorList>
            <person name="Zhang X."/>
            <person name="Sun L."/>
            <person name="Yuan J."/>
            <person name="Sun Y."/>
            <person name="Gao Y."/>
            <person name="Zhang L."/>
            <person name="Li S."/>
            <person name="Dai H."/>
            <person name="Hamel J.F."/>
            <person name="Liu C."/>
            <person name="Yu Y."/>
            <person name="Liu S."/>
            <person name="Lin W."/>
            <person name="Guo K."/>
            <person name="Jin S."/>
            <person name="Xu P."/>
            <person name="Storey K.B."/>
            <person name="Huan P."/>
            <person name="Zhang T."/>
            <person name="Zhou Y."/>
            <person name="Zhang J."/>
            <person name="Lin C."/>
            <person name="Li X."/>
            <person name="Xing L."/>
            <person name="Huo D."/>
            <person name="Sun M."/>
            <person name="Wang L."/>
            <person name="Mercier A."/>
            <person name="Li F."/>
            <person name="Yang H."/>
            <person name="Xiang J."/>
        </authorList>
    </citation>
    <scope>NUCLEOTIDE SEQUENCE [LARGE SCALE GENOMIC DNA]</scope>
    <source>
        <strain evidence="14">Shaxun</strain>
        <tissue evidence="14">Muscle</tissue>
    </source>
</reference>
<dbReference type="GO" id="GO:0015386">
    <property type="term" value="F:potassium:proton antiporter activity"/>
    <property type="evidence" value="ECO:0007669"/>
    <property type="project" value="TreeGrafter"/>
</dbReference>
<dbReference type="Gene3D" id="1.20.120.350">
    <property type="entry name" value="Voltage-gated potassium channels. Chain C"/>
    <property type="match status" value="1"/>
</dbReference>
<dbReference type="InterPro" id="IPR027359">
    <property type="entry name" value="Volt_channel_dom_sf"/>
</dbReference>
<dbReference type="Gene3D" id="2.60.120.10">
    <property type="entry name" value="Jelly Rolls"/>
    <property type="match status" value="1"/>
</dbReference>
<dbReference type="SMART" id="SM00100">
    <property type="entry name" value="cNMP"/>
    <property type="match status" value="1"/>
</dbReference>
<accession>A0A2G8K6E7</accession>
<dbReference type="PANTHER" id="PTHR10110:SF86">
    <property type="entry name" value="SODIUM_HYDROGEN EXCHANGER 7"/>
    <property type="match status" value="1"/>
</dbReference>
<keyword evidence="4 11" id="KW-0812">Transmembrane</keyword>
<dbReference type="InterPro" id="IPR000595">
    <property type="entry name" value="cNMP-bd_dom"/>
</dbReference>
<comment type="subcellular location">
    <subcellularLocation>
        <location evidence="1">Cell membrane</location>
        <topology evidence="1">Multi-pass membrane protein</topology>
    </subcellularLocation>
</comment>
<feature type="transmembrane region" description="Helical" evidence="11">
    <location>
        <begin position="542"/>
        <end position="566"/>
    </location>
</feature>
<dbReference type="InterPro" id="IPR014710">
    <property type="entry name" value="RmlC-like_jellyroll"/>
</dbReference>
<dbReference type="InterPro" id="IPR006153">
    <property type="entry name" value="Cation/H_exchanger_TM"/>
</dbReference>
<proteinExistence type="predicted"/>
<dbReference type="GO" id="GO:0098719">
    <property type="term" value="P:sodium ion import across plasma membrane"/>
    <property type="evidence" value="ECO:0007669"/>
    <property type="project" value="TreeGrafter"/>
</dbReference>
<dbReference type="InterPro" id="IPR018422">
    <property type="entry name" value="Cation/H_exchanger_CPA1"/>
</dbReference>
<dbReference type="Gene3D" id="6.10.140.1330">
    <property type="match status" value="1"/>
</dbReference>
<evidence type="ECO:0000256" key="2">
    <source>
        <dbReference type="ARBA" id="ARBA00022448"/>
    </source>
</evidence>
<keyword evidence="2" id="KW-0813">Transport</keyword>
<dbReference type="AlphaFoldDB" id="A0A2G8K6E7"/>
<evidence type="ECO:0000256" key="3">
    <source>
        <dbReference type="ARBA" id="ARBA00022475"/>
    </source>
</evidence>
<feature type="transmembrane region" description="Helical" evidence="11">
    <location>
        <begin position="611"/>
        <end position="627"/>
    </location>
</feature>
<evidence type="ECO:0000256" key="6">
    <source>
        <dbReference type="ARBA" id="ARBA00023053"/>
    </source>
</evidence>
<feature type="transmembrane region" description="Helical" evidence="11">
    <location>
        <begin position="370"/>
        <end position="390"/>
    </location>
</feature>
<dbReference type="CDD" id="cd00038">
    <property type="entry name" value="CAP_ED"/>
    <property type="match status" value="1"/>
</dbReference>
<feature type="transmembrane region" description="Helical" evidence="11">
    <location>
        <begin position="329"/>
        <end position="350"/>
    </location>
</feature>
<gene>
    <name evidence="14" type="ORF">BSL78_19560</name>
</gene>
<keyword evidence="7" id="KW-0406">Ion transport</keyword>
<feature type="transmembrane region" description="Helical" evidence="11">
    <location>
        <begin position="218"/>
        <end position="241"/>
    </location>
</feature>
<evidence type="ECO:0000256" key="7">
    <source>
        <dbReference type="ARBA" id="ARBA00023065"/>
    </source>
</evidence>
<evidence type="ECO:0000256" key="5">
    <source>
        <dbReference type="ARBA" id="ARBA00022989"/>
    </source>
</evidence>
<evidence type="ECO:0000259" key="13">
    <source>
        <dbReference type="PROSITE" id="PS50042"/>
    </source>
</evidence>
<evidence type="ECO:0000256" key="8">
    <source>
        <dbReference type="ARBA" id="ARBA00023136"/>
    </source>
</evidence>
<feature type="transmembrane region" description="Helical" evidence="11">
    <location>
        <begin position="176"/>
        <end position="198"/>
    </location>
</feature>
<keyword evidence="15" id="KW-1185">Reference proteome</keyword>
<keyword evidence="9" id="KW-0739">Sodium transport</keyword>
<feature type="region of interest" description="Disordered" evidence="10">
    <location>
        <begin position="1088"/>
        <end position="1126"/>
    </location>
</feature>
<dbReference type="STRING" id="307972.A0A2G8K6E7"/>
<dbReference type="GO" id="GO:0015385">
    <property type="term" value="F:sodium:proton antiporter activity"/>
    <property type="evidence" value="ECO:0007669"/>
    <property type="project" value="InterPro"/>
</dbReference>
<keyword evidence="8 11" id="KW-0472">Membrane</keyword>
<feature type="chain" id="PRO_5013829407" evidence="12">
    <location>
        <begin position="20"/>
        <end position="1126"/>
    </location>
</feature>
<evidence type="ECO:0000313" key="15">
    <source>
        <dbReference type="Proteomes" id="UP000230750"/>
    </source>
</evidence>
<feature type="transmembrane region" description="Helical" evidence="11">
    <location>
        <begin position="292"/>
        <end position="317"/>
    </location>
</feature>
<feature type="transmembrane region" description="Helical" evidence="11">
    <location>
        <begin position="262"/>
        <end position="280"/>
    </location>
</feature>
<dbReference type="GO" id="GO:0005216">
    <property type="term" value="F:monoatomic ion channel activity"/>
    <property type="evidence" value="ECO:0007669"/>
    <property type="project" value="InterPro"/>
</dbReference>
<comment type="caution">
    <text evidence="14">The sequence shown here is derived from an EMBL/GenBank/DDBJ whole genome shotgun (WGS) entry which is preliminary data.</text>
</comment>
<evidence type="ECO:0000256" key="9">
    <source>
        <dbReference type="ARBA" id="ARBA00023201"/>
    </source>
</evidence>
<dbReference type="InterPro" id="IPR018490">
    <property type="entry name" value="cNMP-bd_dom_sf"/>
</dbReference>
<feature type="transmembrane region" description="Helical" evidence="11">
    <location>
        <begin position="578"/>
        <end position="599"/>
    </location>
</feature>
<feature type="transmembrane region" description="Helical" evidence="11">
    <location>
        <begin position="105"/>
        <end position="123"/>
    </location>
</feature>
<evidence type="ECO:0000313" key="14">
    <source>
        <dbReference type="EMBL" id="PIK43588.1"/>
    </source>
</evidence>
<evidence type="ECO:0000256" key="10">
    <source>
        <dbReference type="SAM" id="MobiDB-lite"/>
    </source>
</evidence>
<dbReference type="PROSITE" id="PS50042">
    <property type="entry name" value="CNMP_BINDING_3"/>
    <property type="match status" value="1"/>
</dbReference>
<keyword evidence="12" id="KW-0732">Signal</keyword>
<keyword evidence="6" id="KW-0915">Sodium</keyword>
<feature type="transmembrane region" description="Helical" evidence="11">
    <location>
        <begin position="42"/>
        <end position="59"/>
    </location>
</feature>
<dbReference type="OrthoDB" id="441412at2759"/>
<feature type="signal peptide" evidence="12">
    <location>
        <begin position="1"/>
        <end position="19"/>
    </location>
</feature>
<dbReference type="Pfam" id="PF00027">
    <property type="entry name" value="cNMP_binding"/>
    <property type="match status" value="1"/>
</dbReference>
<evidence type="ECO:0000256" key="11">
    <source>
        <dbReference type="SAM" id="Phobius"/>
    </source>
</evidence>
<keyword evidence="3" id="KW-1003">Cell membrane</keyword>
<dbReference type="SUPFAM" id="SSF51206">
    <property type="entry name" value="cAMP-binding domain-like"/>
    <property type="match status" value="1"/>
</dbReference>
<sequence>MKLPIPYTVLLMVLGGILGAVASLESGVADYTVAVVNMDPHLMLHIFLPVLIFESAFAMDVHTFMKSFAQVCILAVCGLIVAAVMTAVVAKFVFQTYNWEFPESMMFGAVVSATDPVAVVALLKDLGASKQLGTLIEGESLLNDGCSIVVFEIFKNIAILDDGEATISILDVFINFVKAAFGGPLLGLLFGKITIWWLSYIFNDALVEITITLASTYLTFYTGEAFRCSGVIAVVVLGLIVNSEKTAISPEVEVFLHRFWEMLAYLANTLIFMLVGVLIVDKALANVDAIDWFYVIALYVGINTIRFFVIAMFSPILRKLGYGLSWRNAVVLTWGGLRGAVGLAMALIVVQTKEINFATIGSKVLFHTSGIVVLTLLVNATTIKSLLSILGMSDISIPKRLAMASAMGEDDLGIIEQPVSKCPNCSLLVPNEPTQKEYADMLEESRHRMLKAIKVSYWKQFEHGMLTREAVRILVGHAESAADLPFTFMNVSELKKSWQVKGLYPYIKYKLKEMVKETDPDDLPEPSGLRFLKLMHRVANHVILEIVMFAIIILNLVPIIMGFVYYEGHEKYDQYEPFIRMSNFGFTVAYFLEAVIKILGLGKHYFFDRWCQFDLIILVLSVIDIILDETVHSIAFSPSILRITRLVFRVLRGLRMLRLVKVIIPKLIQLVNGLINKKLSLGYDVGKGFIIGAEEVGKLLDSMTDNANIRSELKKQIDLLRLEVVRELGMLQREHPGIAVSVKTRQSIRSVLNHSRDTIRELQGAGLLDEMEAHKLEKHPPPRPEELLKNVAWLSGDQRLINFIKARAELLHYDYNEIIIQEGDQPNGIYLIVSGMVRLKGTGEHLDHEINRCSISTNTEDVFEDYLSVGNVIGEMGVLTGRPRNATVSCETTVMVYYINLDDMQIALDTFTLEPSLESRLWHVVAIRVATPLLLQQISYQGWTQEKVKLHLEKGYLPSLSGKNKSFDIDYTMEDVILIQGMAINAHTRDEIHSPCVIPRTVHRLLFPGDHPLEPRLLVVSSLEAKANTLDDNLSSASLSALSRMSLTARKSHFSSMSIEMKKPSHNLLDNLKGVKNRIAPMDDLGHRQIRSPAPMHTLPPRNLEPLVRPNKGTTNEKQSDSEEET</sequence>
<dbReference type="GO" id="GO:0005886">
    <property type="term" value="C:plasma membrane"/>
    <property type="evidence" value="ECO:0007669"/>
    <property type="project" value="UniProtKB-SubCell"/>
</dbReference>
<evidence type="ECO:0000256" key="12">
    <source>
        <dbReference type="SAM" id="SignalP"/>
    </source>
</evidence>
<evidence type="ECO:0000256" key="4">
    <source>
        <dbReference type="ARBA" id="ARBA00022692"/>
    </source>
</evidence>
<protein>
    <submittedName>
        <fullName evidence="14">Sperm-specific sodium proton exchanger</fullName>
    </submittedName>
</protein>
<evidence type="ECO:0000256" key="1">
    <source>
        <dbReference type="ARBA" id="ARBA00004651"/>
    </source>
</evidence>
<dbReference type="EMBL" id="MRZV01000840">
    <property type="protein sequence ID" value="PIK43588.1"/>
    <property type="molecule type" value="Genomic_DNA"/>
</dbReference>
<dbReference type="PANTHER" id="PTHR10110">
    <property type="entry name" value="SODIUM/HYDROGEN EXCHANGER"/>
    <property type="match status" value="1"/>
</dbReference>
<organism evidence="14 15">
    <name type="scientific">Stichopus japonicus</name>
    <name type="common">Sea cucumber</name>
    <dbReference type="NCBI Taxonomy" id="307972"/>
    <lineage>
        <taxon>Eukaryota</taxon>
        <taxon>Metazoa</taxon>
        <taxon>Echinodermata</taxon>
        <taxon>Eleutherozoa</taxon>
        <taxon>Echinozoa</taxon>
        <taxon>Holothuroidea</taxon>
        <taxon>Aspidochirotacea</taxon>
        <taxon>Aspidochirotida</taxon>
        <taxon>Stichopodidae</taxon>
        <taxon>Apostichopus</taxon>
    </lineage>
</organism>
<name>A0A2G8K6E7_STIJA</name>
<dbReference type="Proteomes" id="UP000230750">
    <property type="component" value="Unassembled WGS sequence"/>
</dbReference>